<evidence type="ECO:0000313" key="10">
    <source>
        <dbReference type="EMBL" id="KAL1870679.1"/>
    </source>
</evidence>
<evidence type="ECO:0000256" key="7">
    <source>
        <dbReference type="ARBA" id="ARBA00022801"/>
    </source>
</evidence>
<evidence type="ECO:0000256" key="6">
    <source>
        <dbReference type="ARBA" id="ARBA00022723"/>
    </source>
</evidence>
<comment type="caution">
    <text evidence="10">The sequence shown here is derived from an EMBL/GenBank/DDBJ whole genome shotgun (WGS) entry which is preliminary data.</text>
</comment>
<comment type="pathway">
    <text evidence="2">Nitrogen metabolism; (S)-allantoin degradation; allantoate from (S)-allantoin: step 1/1.</text>
</comment>
<keyword evidence="6" id="KW-0479">Metal-binding</keyword>
<protein>
    <recommendedName>
        <fullName evidence="5">allantoinase</fullName>
        <ecNumber evidence="5">3.5.2.5</ecNumber>
    </recommendedName>
</protein>
<keyword evidence="7 10" id="KW-0378">Hydrolase</keyword>
<dbReference type="InterPro" id="IPR002195">
    <property type="entry name" value="Dihydroorotase_CS"/>
</dbReference>
<dbReference type="InterPro" id="IPR050138">
    <property type="entry name" value="DHOase/Allantoinase_Hydrolase"/>
</dbReference>
<accession>A0ABR3X501</accession>
<dbReference type="GO" id="GO:0004038">
    <property type="term" value="F:allantoinase activity"/>
    <property type="evidence" value="ECO:0007669"/>
    <property type="project" value="UniProtKB-EC"/>
</dbReference>
<proteinExistence type="inferred from homology"/>
<evidence type="ECO:0000256" key="4">
    <source>
        <dbReference type="ARBA" id="ARBA00011881"/>
    </source>
</evidence>
<evidence type="ECO:0000256" key="5">
    <source>
        <dbReference type="ARBA" id="ARBA00012863"/>
    </source>
</evidence>
<evidence type="ECO:0000256" key="3">
    <source>
        <dbReference type="ARBA" id="ARBA00010368"/>
    </source>
</evidence>
<comment type="cofactor">
    <cofactor evidence="1">
        <name>Zn(2+)</name>
        <dbReference type="ChEBI" id="CHEBI:29105"/>
    </cofactor>
</comment>
<evidence type="ECO:0000259" key="9">
    <source>
        <dbReference type="Pfam" id="PF01979"/>
    </source>
</evidence>
<comment type="subunit">
    <text evidence="4">Homotetramer.</text>
</comment>
<evidence type="ECO:0000256" key="1">
    <source>
        <dbReference type="ARBA" id="ARBA00001947"/>
    </source>
</evidence>
<dbReference type="InterPro" id="IPR018228">
    <property type="entry name" value="DNase_TatD-rel_CS"/>
</dbReference>
<sequence length="516" mass="55303">MYFSRLYSTALLASVAKAILQNNSSDITVLASSRAVVGGILAEATLVVNTTTGKIVSVYDSVRPYSEFPPGTIYNDYSPKLLLPGLVDAHVHLNEPGRTEWEGFWTGTRAAASGGVTTLIDMPLNSLPPTTTVANLMTKARAADGQCWVDVGFHGGLIPNNTADLQPLVDAGVRSFKDFLIESGVDEFPAISPEDIEAALLALAGSPTTVMFHAEMVPPNVTLVGSGAPYTGPLTSYQTYLDSRPPTLETYAISQILSKAHLAPDLDLHVVHLSAAEGIPMLREARDQGVRVTAETCFHYLSLAAEDVPEGDTRYKSAPPSRGRANQALLWDELLLSNSGGGGGGVIKTVVSDHSPCTPDLKLIPDSVPVAPHSHAGEDGDFFEAWGGVSSLGLGLSILWTGAADHGATIEDIVRWTSTNTARQVGLEQDKGDIDVGFDGDVVVFDDEAVFDVNKDTMFFRNEVSPFDGKELKGVVEETWIPGREIFDRTAGFDEEQGPIGRTILEPRRRQAVRMV</sequence>
<dbReference type="NCBIfam" id="TIGR03178">
    <property type="entry name" value="allantoinase"/>
    <property type="match status" value="1"/>
</dbReference>
<dbReference type="PROSITE" id="PS00482">
    <property type="entry name" value="DIHYDROOROTASE_1"/>
    <property type="match status" value="1"/>
</dbReference>
<evidence type="ECO:0000256" key="8">
    <source>
        <dbReference type="ARBA" id="ARBA00022833"/>
    </source>
</evidence>
<reference evidence="10 11" key="1">
    <citation type="journal article" date="2024" name="IMA Fungus">
        <title>IMA Genome - F19 : A genome assembly and annotation guide to empower mycologists, including annotated draft genome sequences of Ceratocystis pirilliformis, Diaporthe australafricana, Fusarium ophioides, Paecilomyces lecythidis, and Sporothrix stenoceras.</title>
        <authorList>
            <person name="Aylward J."/>
            <person name="Wilson A.M."/>
            <person name="Visagie C.M."/>
            <person name="Spraker J."/>
            <person name="Barnes I."/>
            <person name="Buitendag C."/>
            <person name="Ceriani C."/>
            <person name="Del Mar Angel L."/>
            <person name="du Plessis D."/>
            <person name="Fuchs T."/>
            <person name="Gasser K."/>
            <person name="Kramer D."/>
            <person name="Li W."/>
            <person name="Munsamy K."/>
            <person name="Piso A."/>
            <person name="Price J.L."/>
            <person name="Sonnekus B."/>
            <person name="Thomas C."/>
            <person name="van der Nest A."/>
            <person name="van Dijk A."/>
            <person name="van Heerden A."/>
            <person name="van Vuuren N."/>
            <person name="Yilmaz N."/>
            <person name="Duong T.A."/>
            <person name="van der Merwe N.A."/>
            <person name="Wingfield M.J."/>
            <person name="Wingfield B.D."/>
        </authorList>
    </citation>
    <scope>NUCLEOTIDE SEQUENCE [LARGE SCALE GENOMIC DNA]</scope>
    <source>
        <strain evidence="10 11">CMW 18300</strain>
    </source>
</reference>
<dbReference type="InterPro" id="IPR006680">
    <property type="entry name" value="Amidohydro-rel"/>
</dbReference>
<evidence type="ECO:0000256" key="2">
    <source>
        <dbReference type="ARBA" id="ARBA00004968"/>
    </source>
</evidence>
<feature type="domain" description="Amidohydrolase-related" evidence="9">
    <location>
        <begin position="82"/>
        <end position="214"/>
    </location>
</feature>
<evidence type="ECO:0000313" key="11">
    <source>
        <dbReference type="Proteomes" id="UP001583177"/>
    </source>
</evidence>
<dbReference type="SUPFAM" id="SSF51556">
    <property type="entry name" value="Metallo-dependent hydrolases"/>
    <property type="match status" value="1"/>
</dbReference>
<comment type="similarity">
    <text evidence="3">Belongs to the metallo-dependent hydrolases superfamily. Allantoinase family.</text>
</comment>
<organism evidence="10 11">
    <name type="scientific">Diaporthe australafricana</name>
    <dbReference type="NCBI Taxonomy" id="127596"/>
    <lineage>
        <taxon>Eukaryota</taxon>
        <taxon>Fungi</taxon>
        <taxon>Dikarya</taxon>
        <taxon>Ascomycota</taxon>
        <taxon>Pezizomycotina</taxon>
        <taxon>Sordariomycetes</taxon>
        <taxon>Sordariomycetidae</taxon>
        <taxon>Diaporthales</taxon>
        <taxon>Diaporthaceae</taxon>
        <taxon>Diaporthe</taxon>
    </lineage>
</organism>
<dbReference type="SUPFAM" id="SSF51338">
    <property type="entry name" value="Composite domain of metallo-dependent hydrolases"/>
    <property type="match status" value="2"/>
</dbReference>
<dbReference type="Proteomes" id="UP001583177">
    <property type="component" value="Unassembled WGS sequence"/>
</dbReference>
<dbReference type="InterPro" id="IPR017593">
    <property type="entry name" value="Allantoinase"/>
</dbReference>
<dbReference type="Pfam" id="PF01979">
    <property type="entry name" value="Amidohydro_1"/>
    <property type="match status" value="2"/>
</dbReference>
<name>A0ABR3X501_9PEZI</name>
<feature type="domain" description="Amidohydrolase-related" evidence="9">
    <location>
        <begin position="403"/>
        <end position="484"/>
    </location>
</feature>
<dbReference type="EC" id="3.5.2.5" evidence="5"/>
<gene>
    <name evidence="10" type="primary">DAL1_1</name>
    <name evidence="10" type="ORF">Daus18300_004999</name>
</gene>
<dbReference type="PANTHER" id="PTHR43668:SF2">
    <property type="entry name" value="ALLANTOINASE"/>
    <property type="match status" value="1"/>
</dbReference>
<dbReference type="InterPro" id="IPR032466">
    <property type="entry name" value="Metal_Hydrolase"/>
</dbReference>
<dbReference type="EMBL" id="JAWRVE010000036">
    <property type="protein sequence ID" value="KAL1870679.1"/>
    <property type="molecule type" value="Genomic_DNA"/>
</dbReference>
<keyword evidence="11" id="KW-1185">Reference proteome</keyword>
<keyword evidence="8" id="KW-0862">Zinc</keyword>
<dbReference type="Gene3D" id="3.20.20.140">
    <property type="entry name" value="Metal-dependent hydrolases"/>
    <property type="match status" value="1"/>
</dbReference>
<dbReference type="PROSITE" id="PS01137">
    <property type="entry name" value="TATD_1"/>
    <property type="match status" value="1"/>
</dbReference>
<dbReference type="PANTHER" id="PTHR43668">
    <property type="entry name" value="ALLANTOINASE"/>
    <property type="match status" value="1"/>
</dbReference>
<dbReference type="InterPro" id="IPR011059">
    <property type="entry name" value="Metal-dep_hydrolase_composite"/>
</dbReference>